<name>A0A7C2JY91_9PLAN</name>
<feature type="transmembrane region" description="Helical" evidence="1">
    <location>
        <begin position="37"/>
        <end position="56"/>
    </location>
</feature>
<proteinExistence type="predicted"/>
<reference evidence="2" key="1">
    <citation type="journal article" date="2020" name="mSystems">
        <title>Genome- and Community-Level Interaction Insights into Carbon Utilization and Element Cycling Functions of Hydrothermarchaeota in Hydrothermal Sediment.</title>
        <authorList>
            <person name="Zhou Z."/>
            <person name="Liu Y."/>
            <person name="Xu W."/>
            <person name="Pan J."/>
            <person name="Luo Z.H."/>
            <person name="Li M."/>
        </authorList>
    </citation>
    <scope>NUCLEOTIDE SEQUENCE [LARGE SCALE GENOMIC DNA]</scope>
    <source>
        <strain evidence="2">SpSt-339</strain>
    </source>
</reference>
<evidence type="ECO:0000313" key="2">
    <source>
        <dbReference type="EMBL" id="HEN15584.1"/>
    </source>
</evidence>
<keyword evidence="1" id="KW-0812">Transmembrane</keyword>
<dbReference type="EMBL" id="DSOK01000255">
    <property type="protein sequence ID" value="HEN15584.1"/>
    <property type="molecule type" value="Genomic_DNA"/>
</dbReference>
<comment type="caution">
    <text evidence="2">The sequence shown here is derived from an EMBL/GenBank/DDBJ whole genome shotgun (WGS) entry which is preliminary data.</text>
</comment>
<keyword evidence="1" id="KW-1133">Transmembrane helix</keyword>
<protein>
    <submittedName>
        <fullName evidence="2">Uncharacterized protein</fullName>
    </submittedName>
</protein>
<organism evidence="2">
    <name type="scientific">Schlesneria paludicola</name>
    <dbReference type="NCBI Taxonomy" id="360056"/>
    <lineage>
        <taxon>Bacteria</taxon>
        <taxon>Pseudomonadati</taxon>
        <taxon>Planctomycetota</taxon>
        <taxon>Planctomycetia</taxon>
        <taxon>Planctomycetales</taxon>
        <taxon>Planctomycetaceae</taxon>
        <taxon>Schlesneria</taxon>
    </lineage>
</organism>
<feature type="transmembrane region" description="Helical" evidence="1">
    <location>
        <begin position="12"/>
        <end position="30"/>
    </location>
</feature>
<sequence>MADLRDPRLIYLKGGLFVLTGLIAGGLLLAEQPTLRSAALLAITVWCFCRAYYFAFYVIQHYVDPTFKFAGLGAFVRYLLTRPRG</sequence>
<evidence type="ECO:0000256" key="1">
    <source>
        <dbReference type="SAM" id="Phobius"/>
    </source>
</evidence>
<accession>A0A7C2JY91</accession>
<keyword evidence="1" id="KW-0472">Membrane</keyword>
<gene>
    <name evidence="2" type="ORF">ENQ76_08965</name>
</gene>
<dbReference type="AlphaFoldDB" id="A0A7C2JY91"/>